<feature type="transmembrane region" description="Helical" evidence="4">
    <location>
        <begin position="474"/>
        <end position="495"/>
    </location>
</feature>
<accession>A0ABD2AWT9</accession>
<feature type="signal peptide" evidence="5">
    <location>
        <begin position="1"/>
        <end position="16"/>
    </location>
</feature>
<evidence type="ECO:0000313" key="7">
    <source>
        <dbReference type="Proteomes" id="UP001607302"/>
    </source>
</evidence>
<feature type="region of interest" description="Disordered" evidence="3">
    <location>
        <begin position="657"/>
        <end position="694"/>
    </location>
</feature>
<keyword evidence="1 2" id="KW-0193">Cuticle</keyword>
<evidence type="ECO:0000256" key="4">
    <source>
        <dbReference type="SAM" id="Phobius"/>
    </source>
</evidence>
<keyword evidence="4" id="KW-0812">Transmembrane</keyword>
<feature type="chain" id="PRO_5044799330" evidence="5">
    <location>
        <begin position="17"/>
        <end position="797"/>
    </location>
</feature>
<dbReference type="EMBL" id="JAUDFV010000138">
    <property type="protein sequence ID" value="KAL2725087.1"/>
    <property type="molecule type" value="Genomic_DNA"/>
</dbReference>
<keyword evidence="4" id="KW-0472">Membrane</keyword>
<evidence type="ECO:0000256" key="3">
    <source>
        <dbReference type="SAM" id="MobiDB-lite"/>
    </source>
</evidence>
<feature type="compositionally biased region" description="Polar residues" evidence="3">
    <location>
        <begin position="665"/>
        <end position="678"/>
    </location>
</feature>
<dbReference type="PANTHER" id="PTHR10380">
    <property type="entry name" value="CUTICLE PROTEIN"/>
    <property type="match status" value="1"/>
</dbReference>
<feature type="region of interest" description="Disordered" evidence="3">
    <location>
        <begin position="124"/>
        <end position="164"/>
    </location>
</feature>
<feature type="compositionally biased region" description="Basic and acidic residues" evidence="3">
    <location>
        <begin position="139"/>
        <end position="153"/>
    </location>
</feature>
<dbReference type="AlphaFoldDB" id="A0ABD2AWT9"/>
<reference evidence="6 7" key="1">
    <citation type="journal article" date="2024" name="Ann. Entomol. Soc. Am.">
        <title>Genomic analyses of the southern and eastern yellowjacket wasps (Hymenoptera: Vespidae) reveal evolutionary signatures of social life.</title>
        <authorList>
            <person name="Catto M.A."/>
            <person name="Caine P.B."/>
            <person name="Orr S.E."/>
            <person name="Hunt B.G."/>
            <person name="Goodisman M.A.D."/>
        </authorList>
    </citation>
    <scope>NUCLEOTIDE SEQUENCE [LARGE SCALE GENOMIC DNA]</scope>
    <source>
        <strain evidence="6">233</strain>
        <tissue evidence="6">Head and thorax</tissue>
    </source>
</reference>
<dbReference type="GO" id="GO:0042302">
    <property type="term" value="F:structural constituent of cuticle"/>
    <property type="evidence" value="ECO:0007669"/>
    <property type="project" value="UniProtKB-UniRule"/>
</dbReference>
<feature type="transmembrane region" description="Helical" evidence="4">
    <location>
        <begin position="437"/>
        <end position="453"/>
    </location>
</feature>
<feature type="compositionally biased region" description="Polar residues" evidence="3">
    <location>
        <begin position="393"/>
        <end position="403"/>
    </location>
</feature>
<evidence type="ECO:0000256" key="2">
    <source>
        <dbReference type="PROSITE-ProRule" id="PRU00497"/>
    </source>
</evidence>
<evidence type="ECO:0000256" key="1">
    <source>
        <dbReference type="ARBA" id="ARBA00022460"/>
    </source>
</evidence>
<keyword evidence="5" id="KW-0732">Signal</keyword>
<comment type="caution">
    <text evidence="6">The sequence shown here is derived from an EMBL/GenBank/DDBJ whole genome shotgun (WGS) entry which is preliminary data.</text>
</comment>
<name>A0ABD2AWT9_VESSQ</name>
<gene>
    <name evidence="6" type="ORF">V1478_007760</name>
</gene>
<sequence>MQPMIILVAILSSASCSQLTLVPYAYLADPLPVYHQSQDTRTGEHAYSYSGGPSAKEEVKGPDGVTRGSYSYVDAHGILQSVFYVADEGGFRVAATNLPTDSDLPVETAEILLAKRALFEEQARAASSEGSSVARRKRSLTEETRKEHRREEIPGEDDSTDKPYGALATFFLPGSTPTATSRQSQVKIHRNVRTEGVDPIANAIVVSEPASPVLPVSIDPLVSETIDAINNPLIISEKPIVLLTNNDYHRNRIEIHRNLGLEGKEQRKDAVKIETPVLAEVRPLVSEPVAILEHRPSLLTAVSSQTTTQIHRSDELEIPSVYELPKLFHAIPIARSSQYRSQVRSNQRIESADDPENLSDDINKGKSQDEAKTGSSMEESIRLGIDDKEDVESPSNVLPTDSCTPGPPTSKYLPLGIANILFLFQIKCKPSFITRHSLLYITSEFFFSFFGTYRKRNENGMKLLGGYRKTDKRATILFSVLLGSSLSSPIANVWLSPIGSISPLRQYHVQDGSGSYRYSFTGPHHAKTESNLNGVTQGGYSYIDANGILQTVSYTADDQNGFRVSASNLPQAPKDEHDRIEDTPEVAAAKRNHLEELQKSQLADRPNWNDQNILSYKILPPYVSYAQLQPTESKIVEREIQSTKNPFLLSRAEADNIQVPKPDPSLSQASPSSLNVRDSSAKDEGQSESDNPNALQIGKFLRMPNVHRTVALPAPYVFPVLPYRLLHSSLHHTQDSLGQYDYSYTGDSSAKTESRSLDGTTRGAYSYIDPNGILQQVHYVADHNGFRVLATNLPEAK</sequence>
<evidence type="ECO:0000313" key="6">
    <source>
        <dbReference type="EMBL" id="KAL2725087.1"/>
    </source>
</evidence>
<organism evidence="6 7">
    <name type="scientific">Vespula squamosa</name>
    <name type="common">Southern yellow jacket</name>
    <name type="synonym">Wasp</name>
    <dbReference type="NCBI Taxonomy" id="30214"/>
    <lineage>
        <taxon>Eukaryota</taxon>
        <taxon>Metazoa</taxon>
        <taxon>Ecdysozoa</taxon>
        <taxon>Arthropoda</taxon>
        <taxon>Hexapoda</taxon>
        <taxon>Insecta</taxon>
        <taxon>Pterygota</taxon>
        <taxon>Neoptera</taxon>
        <taxon>Endopterygota</taxon>
        <taxon>Hymenoptera</taxon>
        <taxon>Apocrita</taxon>
        <taxon>Aculeata</taxon>
        <taxon>Vespoidea</taxon>
        <taxon>Vespidae</taxon>
        <taxon>Vespinae</taxon>
        <taxon>Vespula</taxon>
    </lineage>
</organism>
<feature type="region of interest" description="Disordered" evidence="3">
    <location>
        <begin position="42"/>
        <end position="62"/>
    </location>
</feature>
<feature type="region of interest" description="Disordered" evidence="3">
    <location>
        <begin position="342"/>
        <end position="405"/>
    </location>
</feature>
<keyword evidence="4" id="KW-1133">Transmembrane helix</keyword>
<protein>
    <submittedName>
        <fullName evidence="6">CUO6 protein</fullName>
    </submittedName>
</protein>
<dbReference type="InterPro" id="IPR050468">
    <property type="entry name" value="Cuticle_Struct_Prot"/>
</dbReference>
<dbReference type="InterPro" id="IPR031311">
    <property type="entry name" value="CHIT_BIND_RR_consensus"/>
</dbReference>
<feature type="compositionally biased region" description="Basic and acidic residues" evidence="3">
    <location>
        <begin position="361"/>
        <end position="372"/>
    </location>
</feature>
<dbReference type="PROSITE" id="PS00233">
    <property type="entry name" value="CHIT_BIND_RR_1"/>
    <property type="match status" value="2"/>
</dbReference>
<proteinExistence type="predicted"/>
<evidence type="ECO:0000256" key="5">
    <source>
        <dbReference type="SAM" id="SignalP"/>
    </source>
</evidence>
<dbReference type="PANTHER" id="PTHR10380:SF196">
    <property type="entry name" value="CUTICULAR PROTEIN 72EA"/>
    <property type="match status" value="1"/>
</dbReference>
<dbReference type="Proteomes" id="UP001607302">
    <property type="component" value="Unassembled WGS sequence"/>
</dbReference>
<dbReference type="Pfam" id="PF00379">
    <property type="entry name" value="Chitin_bind_4"/>
    <property type="match status" value="3"/>
</dbReference>
<dbReference type="PROSITE" id="PS51155">
    <property type="entry name" value="CHIT_BIND_RR_2"/>
    <property type="match status" value="3"/>
</dbReference>
<dbReference type="InterPro" id="IPR000618">
    <property type="entry name" value="Insect_cuticle"/>
</dbReference>
<keyword evidence="7" id="KW-1185">Reference proteome</keyword>